<organism evidence="7 8">
    <name type="scientific">Umbelopsis vinacea</name>
    <dbReference type="NCBI Taxonomy" id="44442"/>
    <lineage>
        <taxon>Eukaryota</taxon>
        <taxon>Fungi</taxon>
        <taxon>Fungi incertae sedis</taxon>
        <taxon>Mucoromycota</taxon>
        <taxon>Mucoromycotina</taxon>
        <taxon>Umbelopsidomycetes</taxon>
        <taxon>Umbelopsidales</taxon>
        <taxon>Umbelopsidaceae</taxon>
        <taxon>Umbelopsis</taxon>
    </lineage>
</organism>
<comment type="subunit">
    <text evidence="6">Monomer.</text>
</comment>
<dbReference type="SFLD" id="SFLDG01133">
    <property type="entry name" value="C1.5.4:_Enolase-phosphatase_Li"/>
    <property type="match status" value="1"/>
</dbReference>
<comment type="caution">
    <text evidence="7">The sequence shown here is derived from an EMBL/GenBank/DDBJ whole genome shotgun (WGS) entry which is preliminary data.</text>
</comment>
<feature type="binding site" evidence="6">
    <location>
        <position position="180"/>
    </location>
    <ligand>
        <name>substrate</name>
    </ligand>
</feature>
<dbReference type="Gene3D" id="3.40.50.1000">
    <property type="entry name" value="HAD superfamily/HAD-like"/>
    <property type="match status" value="1"/>
</dbReference>
<feature type="binding site" evidence="6">
    <location>
        <position position="10"/>
    </location>
    <ligand>
        <name>Mg(2+)</name>
        <dbReference type="ChEBI" id="CHEBI:18420"/>
    </ligand>
</feature>
<dbReference type="EC" id="3.1.3.77" evidence="6"/>
<reference evidence="7" key="1">
    <citation type="submission" date="2020-12" db="EMBL/GenBank/DDBJ databases">
        <title>Metabolic potential, ecology and presence of endohyphal bacteria is reflected in genomic diversity of Mucoromycotina.</title>
        <authorList>
            <person name="Muszewska A."/>
            <person name="Okrasinska A."/>
            <person name="Steczkiewicz K."/>
            <person name="Drgas O."/>
            <person name="Orlowska M."/>
            <person name="Perlinska-Lenart U."/>
            <person name="Aleksandrzak-Piekarczyk T."/>
            <person name="Szatraj K."/>
            <person name="Zielenkiewicz U."/>
            <person name="Pilsyk S."/>
            <person name="Malc E."/>
            <person name="Mieczkowski P."/>
            <person name="Kruszewska J.S."/>
            <person name="Biernat P."/>
            <person name="Pawlowska J."/>
        </authorList>
    </citation>
    <scope>NUCLEOTIDE SEQUENCE</scope>
    <source>
        <strain evidence="7">WA0000051536</strain>
    </source>
</reference>
<dbReference type="InterPro" id="IPR036412">
    <property type="entry name" value="HAD-like_sf"/>
</dbReference>
<feature type="binding site" evidence="6">
    <location>
        <begin position="146"/>
        <end position="147"/>
    </location>
    <ligand>
        <name>substrate</name>
    </ligand>
</feature>
<evidence type="ECO:0000256" key="5">
    <source>
        <dbReference type="ARBA" id="ARBA00023167"/>
    </source>
</evidence>
<dbReference type="GO" id="GO:0005737">
    <property type="term" value="C:cytoplasm"/>
    <property type="evidence" value="ECO:0007669"/>
    <property type="project" value="UniProtKB-SubCell"/>
</dbReference>
<dbReference type="UniPathway" id="UPA00904">
    <property type="reaction ID" value="UER00876"/>
</dbReference>
<comment type="pathway">
    <text evidence="6">Amino-acid biosynthesis; L-methionine biosynthesis via salvage pathway; L-methionine from S-methyl-5-thio-alpha-D-ribose 1-phosphate: step 3/6.</text>
</comment>
<dbReference type="SUPFAM" id="SSF56784">
    <property type="entry name" value="HAD-like"/>
    <property type="match status" value="1"/>
</dbReference>
<dbReference type="EMBL" id="JAEPRA010000010">
    <property type="protein sequence ID" value="KAG2179639.1"/>
    <property type="molecule type" value="Genomic_DNA"/>
</dbReference>
<feature type="binding site" evidence="6">
    <location>
        <position position="12"/>
    </location>
    <ligand>
        <name>Mg(2+)</name>
        <dbReference type="ChEBI" id="CHEBI:18420"/>
    </ligand>
</feature>
<keyword evidence="1 6" id="KW-0028">Amino-acid biosynthesis</keyword>
<keyword evidence="6" id="KW-0539">Nucleus</keyword>
<evidence type="ECO:0000256" key="4">
    <source>
        <dbReference type="ARBA" id="ARBA00022842"/>
    </source>
</evidence>
<evidence type="ECO:0000313" key="7">
    <source>
        <dbReference type="EMBL" id="KAG2179639.1"/>
    </source>
</evidence>
<dbReference type="PANTHER" id="PTHR20371:SF1">
    <property type="entry name" value="ENOLASE-PHOSPHATASE E1"/>
    <property type="match status" value="1"/>
</dbReference>
<dbReference type="Proteomes" id="UP000612746">
    <property type="component" value="Unassembled WGS sequence"/>
</dbReference>
<evidence type="ECO:0000313" key="8">
    <source>
        <dbReference type="Proteomes" id="UP000612746"/>
    </source>
</evidence>
<comment type="pathway">
    <text evidence="6">Amino-acid biosynthesis; L-methionine biosynthesis via salvage pathway; L-methionine from S-methyl-5-thio-alpha-D-ribose 1-phosphate: step 4/6.</text>
</comment>
<dbReference type="GO" id="GO:0000287">
    <property type="term" value="F:magnesium ion binding"/>
    <property type="evidence" value="ECO:0007669"/>
    <property type="project" value="UniProtKB-UniRule"/>
</dbReference>
<dbReference type="SFLD" id="SFLDF00044">
    <property type="entry name" value="enolase-phosphatase"/>
    <property type="match status" value="1"/>
</dbReference>
<proteinExistence type="inferred from homology"/>
<dbReference type="HAMAP" id="MF_01681">
    <property type="entry name" value="Salvage_MtnC"/>
    <property type="match status" value="1"/>
</dbReference>
<dbReference type="GO" id="GO:0043874">
    <property type="term" value="F:acireductone synthase activity"/>
    <property type="evidence" value="ECO:0007669"/>
    <property type="project" value="UniProtKB-EC"/>
</dbReference>
<gene>
    <name evidence="6" type="primary">UTR4</name>
    <name evidence="7" type="ORF">INT44_006487</name>
</gene>
<dbReference type="HAMAP" id="MF_03117">
    <property type="entry name" value="Salvage_MtnC_euk"/>
    <property type="match status" value="1"/>
</dbReference>
<keyword evidence="8" id="KW-1185">Reference proteome</keyword>
<dbReference type="AlphaFoldDB" id="A0A8H7PSD5"/>
<evidence type="ECO:0000256" key="6">
    <source>
        <dbReference type="HAMAP-Rule" id="MF_03117"/>
    </source>
</evidence>
<evidence type="ECO:0000256" key="1">
    <source>
        <dbReference type="ARBA" id="ARBA00022605"/>
    </source>
</evidence>
<dbReference type="OrthoDB" id="272500at2759"/>
<comment type="cofactor">
    <cofactor evidence="6">
        <name>Mg(2+)</name>
        <dbReference type="ChEBI" id="CHEBI:18420"/>
    </cofactor>
    <text evidence="6">Binds 1 Mg(2+) ion per subunit.</text>
</comment>
<protein>
    <recommendedName>
        <fullName evidence="6">Enolase-phosphatase E1</fullName>
        <ecNumber evidence="6">3.1.3.77</ecNumber>
    </recommendedName>
    <alternativeName>
        <fullName evidence="6">2,3-diketo-5-methylthio-1-phosphopentane phosphatase</fullName>
    </alternativeName>
</protein>
<keyword evidence="6" id="KW-0963">Cytoplasm</keyword>
<dbReference type="InterPro" id="IPR027511">
    <property type="entry name" value="ENOPH1_eukaryotes"/>
</dbReference>
<evidence type="ECO:0000256" key="3">
    <source>
        <dbReference type="ARBA" id="ARBA00022801"/>
    </source>
</evidence>
<keyword evidence="2 6" id="KW-0479">Metal-binding</keyword>
<keyword evidence="3 6" id="KW-0378">Hydrolase</keyword>
<dbReference type="GO" id="GO:0019509">
    <property type="term" value="P:L-methionine salvage from methylthioadenosine"/>
    <property type="evidence" value="ECO:0007669"/>
    <property type="project" value="UniProtKB-UniRule"/>
</dbReference>
<dbReference type="InterPro" id="IPR023943">
    <property type="entry name" value="Enolase-ppase_E1"/>
</dbReference>
<evidence type="ECO:0000256" key="2">
    <source>
        <dbReference type="ARBA" id="ARBA00022723"/>
    </source>
</evidence>
<dbReference type="InterPro" id="IPR006439">
    <property type="entry name" value="HAD-SF_hydro_IA"/>
</dbReference>
<comment type="subcellular location">
    <subcellularLocation>
        <location evidence="6">Cytoplasm</location>
    </subcellularLocation>
    <subcellularLocation>
        <location evidence="6">Nucleus</location>
    </subcellularLocation>
</comment>
<dbReference type="Gene3D" id="1.10.720.60">
    <property type="match status" value="1"/>
</dbReference>
<dbReference type="FunFam" id="3.40.50.1000:FF:000079">
    <property type="entry name" value="Enolase-phosphatase E1"/>
    <property type="match status" value="1"/>
</dbReference>
<dbReference type="SFLD" id="SFLDS00003">
    <property type="entry name" value="Haloacid_Dehalogenase"/>
    <property type="match status" value="1"/>
</dbReference>
<feature type="binding site" evidence="6">
    <location>
        <position position="205"/>
    </location>
    <ligand>
        <name>Mg(2+)</name>
        <dbReference type="ChEBI" id="CHEBI:18420"/>
    </ligand>
</feature>
<accession>A0A8H7PSD5</accession>
<dbReference type="InterPro" id="IPR023214">
    <property type="entry name" value="HAD_sf"/>
</dbReference>
<comment type="catalytic activity">
    <reaction evidence="6">
        <text>5-methylsulfanyl-2,3-dioxopentyl phosphate + H2O = 1,2-dihydroxy-5-(methylsulfanyl)pent-1-en-3-one + phosphate</text>
        <dbReference type="Rhea" id="RHEA:21700"/>
        <dbReference type="ChEBI" id="CHEBI:15377"/>
        <dbReference type="ChEBI" id="CHEBI:43474"/>
        <dbReference type="ChEBI" id="CHEBI:49252"/>
        <dbReference type="ChEBI" id="CHEBI:58828"/>
        <dbReference type="EC" id="3.1.3.77"/>
    </reaction>
</comment>
<dbReference type="PANTHER" id="PTHR20371">
    <property type="entry name" value="ENOLASE-PHOSPHATASE E1"/>
    <property type="match status" value="1"/>
</dbReference>
<keyword evidence="5 6" id="KW-0486">Methionine biosynthesis</keyword>
<dbReference type="Pfam" id="PF00702">
    <property type="entry name" value="Hydrolase"/>
    <property type="match status" value="1"/>
</dbReference>
<comment type="function">
    <text evidence="6">Bifunctional enzyme that catalyzes the enolization of 2,3-diketo-5-methylthiopentyl-1-phosphate (DK-MTP-1-P) into the intermediate 2-hydroxy-3-keto-5-methylthiopentenyl-1-phosphate (HK-MTPenyl-1-P), which is then dephosphorylated to form the acireductone 1,2-dihydroxy-3-keto-5-methylthiopentene (DHK-MTPene).</text>
</comment>
<dbReference type="SFLD" id="SFLDG01129">
    <property type="entry name" value="C1.5:_HAD__Beta-PGM__Phosphata"/>
    <property type="match status" value="1"/>
</dbReference>
<dbReference type="NCBIfam" id="TIGR01549">
    <property type="entry name" value="HAD-SF-IA-v1"/>
    <property type="match status" value="1"/>
</dbReference>
<name>A0A8H7PSD5_9FUNG</name>
<sequence>MPTYNTVILDIEGTTTPITFVKDVLFPYVTSGLVKFLTENWGSPGLDQQIELLRQQAEQDIEAGIKQAVLIPHETSSNADQVRAAVQQCIEWQMQEDRKIGALKSFQGYMWKEGYESGELRGQVYDDVVPAFDRWKQQGCKIYIYSSGSVPAQKLLFGNSVNGDLLPYFSGHFDTSIGSKIESSSYIAISKAIEANPSDILFVSDNVKEIIAAEEAGFQVVLSDRPDITPLTEQDRLNRRVVTSFSQIP</sequence>
<comment type="similarity">
    <text evidence="6">Belongs to the HAD-like hydrolase superfamily. MasA/MtnC family.</text>
</comment>
<dbReference type="NCBIfam" id="TIGR01691">
    <property type="entry name" value="enolase-ppase"/>
    <property type="match status" value="1"/>
</dbReference>
<dbReference type="GO" id="GO:0005634">
    <property type="term" value="C:nucleus"/>
    <property type="evidence" value="ECO:0007669"/>
    <property type="project" value="UniProtKB-SubCell"/>
</dbReference>
<dbReference type="CDD" id="cd01629">
    <property type="entry name" value="HAD_EP"/>
    <property type="match status" value="1"/>
</dbReference>
<keyword evidence="4 6" id="KW-0460">Magnesium</keyword>